<dbReference type="InterPro" id="IPR056237">
    <property type="entry name" value="ANKLE2_3rd"/>
</dbReference>
<dbReference type="GO" id="GO:0005783">
    <property type="term" value="C:endoplasmic reticulum"/>
    <property type="evidence" value="ECO:0007669"/>
    <property type="project" value="TreeGrafter"/>
</dbReference>
<dbReference type="EMBL" id="UZAH01027942">
    <property type="protein sequence ID" value="VDO96376.1"/>
    <property type="molecule type" value="Genomic_DNA"/>
</dbReference>
<keyword evidence="1" id="KW-0040">ANK repeat</keyword>
<dbReference type="AlphaFoldDB" id="A0A3P7Z4F7"/>
<reference evidence="4" key="1">
    <citation type="submission" date="2018-11" db="EMBL/GenBank/DDBJ databases">
        <authorList>
            <consortium name="Pathogen Informatics"/>
        </authorList>
    </citation>
    <scope>NUCLEOTIDE SEQUENCE [LARGE SCALE GENOMIC DNA]</scope>
</reference>
<sequence length="129" mass="14824">MLPDFQLSGYAGPFGSKDKATQFLTAWVGSQKHVKLSDVDKFSLLDFECGCHHFQGYERVGRELSEKHHVKWAESWCFLDRFVDLRSDDGLELLNSYLGCVKQKETQSSMDGLRKRLTFDDEDGKPSLR</sequence>
<evidence type="ECO:0000259" key="3">
    <source>
        <dbReference type="Pfam" id="PF24567"/>
    </source>
</evidence>
<dbReference type="OrthoDB" id="7446186at2759"/>
<dbReference type="Pfam" id="PF24567">
    <property type="entry name" value="ANKLE2_3rd"/>
    <property type="match status" value="1"/>
</dbReference>
<evidence type="ECO:0000313" key="4">
    <source>
        <dbReference type="EMBL" id="VDO96376.1"/>
    </source>
</evidence>
<keyword evidence="2" id="KW-0131">Cell cycle</keyword>
<proteinExistence type="predicted"/>
<dbReference type="PANTHER" id="PTHR12349">
    <property type="entry name" value="ANKYRIN REPEAT AND LEM DOMAIN-CONTAINING PROTEIN 2"/>
    <property type="match status" value="1"/>
</dbReference>
<evidence type="ECO:0000256" key="2">
    <source>
        <dbReference type="ARBA" id="ARBA00023306"/>
    </source>
</evidence>
<organism evidence="4">
    <name type="scientific">Heligmosomoides polygyrus</name>
    <name type="common">Parasitic roundworm</name>
    <dbReference type="NCBI Taxonomy" id="6339"/>
    <lineage>
        <taxon>Eukaryota</taxon>
        <taxon>Metazoa</taxon>
        <taxon>Ecdysozoa</taxon>
        <taxon>Nematoda</taxon>
        <taxon>Chromadorea</taxon>
        <taxon>Rhabditida</taxon>
        <taxon>Rhabditina</taxon>
        <taxon>Rhabditomorpha</taxon>
        <taxon>Strongyloidea</taxon>
        <taxon>Heligmosomidae</taxon>
        <taxon>Heligmosomoides</taxon>
    </lineage>
</organism>
<dbReference type="GO" id="GO:0051721">
    <property type="term" value="F:protein phosphatase 2A binding"/>
    <property type="evidence" value="ECO:0007669"/>
    <property type="project" value="TreeGrafter"/>
</dbReference>
<name>A0A3P7Z4F7_HELPZ</name>
<feature type="domain" description="ANKLE2 third alpha/beta" evidence="3">
    <location>
        <begin position="3"/>
        <end position="74"/>
    </location>
</feature>
<gene>
    <name evidence="4" type="ORF">HPBE_LOCUS13489</name>
</gene>
<evidence type="ECO:0000256" key="1">
    <source>
        <dbReference type="ARBA" id="ARBA00023043"/>
    </source>
</evidence>
<accession>A0A3P7Z4F7</accession>
<protein>
    <recommendedName>
        <fullName evidence="3">ANKLE2 third alpha/beta domain-containing protein</fullName>
    </recommendedName>
</protein>
<dbReference type="PANTHER" id="PTHR12349:SF4">
    <property type="entry name" value="ANKYRIN REPEAT AND LEM DOMAIN-CONTAINING PROTEIN 2"/>
    <property type="match status" value="1"/>
</dbReference>